<organism evidence="1 2">
    <name type="scientific">Romanomermis culicivorax</name>
    <name type="common">Nematode worm</name>
    <dbReference type="NCBI Taxonomy" id="13658"/>
    <lineage>
        <taxon>Eukaryota</taxon>
        <taxon>Metazoa</taxon>
        <taxon>Ecdysozoa</taxon>
        <taxon>Nematoda</taxon>
        <taxon>Enoplea</taxon>
        <taxon>Dorylaimia</taxon>
        <taxon>Mermithida</taxon>
        <taxon>Mermithoidea</taxon>
        <taxon>Mermithidae</taxon>
        <taxon>Romanomermis</taxon>
    </lineage>
</organism>
<reference evidence="2" key="1">
    <citation type="submission" date="2022-11" db="UniProtKB">
        <authorList>
            <consortium name="WormBaseParasite"/>
        </authorList>
    </citation>
    <scope>IDENTIFICATION</scope>
</reference>
<dbReference type="Proteomes" id="UP000887565">
    <property type="component" value="Unplaced"/>
</dbReference>
<keyword evidence="1" id="KW-1185">Reference proteome</keyword>
<protein>
    <submittedName>
        <fullName evidence="2">Uncharacterized protein</fullName>
    </submittedName>
</protein>
<proteinExistence type="predicted"/>
<evidence type="ECO:0000313" key="2">
    <source>
        <dbReference type="WBParaSite" id="nRc.2.0.1.t40597-RA"/>
    </source>
</evidence>
<dbReference type="WBParaSite" id="nRc.2.0.1.t40597-RA">
    <property type="protein sequence ID" value="nRc.2.0.1.t40597-RA"/>
    <property type="gene ID" value="nRc.2.0.1.g40597"/>
</dbReference>
<dbReference type="AlphaFoldDB" id="A0A915KP12"/>
<sequence>MVLINFFGGLGVQVTMAIHIRATNASLALYQYFGNHYHTTYQEQQPPILHEVPALILRWVASL</sequence>
<accession>A0A915KP12</accession>
<evidence type="ECO:0000313" key="1">
    <source>
        <dbReference type="Proteomes" id="UP000887565"/>
    </source>
</evidence>
<name>A0A915KP12_ROMCU</name>